<dbReference type="CDD" id="cd01310">
    <property type="entry name" value="TatD_DNAse"/>
    <property type="match status" value="1"/>
</dbReference>
<dbReference type="InterPro" id="IPR015991">
    <property type="entry name" value="TatD/YcfH-like"/>
</dbReference>
<organism evidence="5">
    <name type="scientific">Candidatus Atribacter allofermentans</name>
    <dbReference type="NCBI Taxonomy" id="1852833"/>
    <lineage>
        <taxon>Bacteria</taxon>
        <taxon>Pseudomonadati</taxon>
        <taxon>Atribacterota</taxon>
        <taxon>Atribacteria</taxon>
        <taxon>Atribacterales</taxon>
        <taxon>Atribacteraceae</taxon>
        <taxon>Atribacter</taxon>
    </lineage>
</organism>
<evidence type="ECO:0000256" key="3">
    <source>
        <dbReference type="ARBA" id="ARBA00022801"/>
    </source>
</evidence>
<dbReference type="EC" id="3.1.21.-" evidence="5"/>
<dbReference type="Gene3D" id="3.20.20.140">
    <property type="entry name" value="Metal-dependent hydrolases"/>
    <property type="match status" value="1"/>
</dbReference>
<feature type="binding site" evidence="4">
    <location>
        <position position="10"/>
    </location>
    <ligand>
        <name>a divalent metal cation</name>
        <dbReference type="ChEBI" id="CHEBI:60240"/>
        <label>1</label>
    </ligand>
</feature>
<feature type="binding site" evidence="4">
    <location>
        <position position="203"/>
    </location>
    <ligand>
        <name>a divalent metal cation</name>
        <dbReference type="ChEBI" id="CHEBI:60240"/>
        <label>1</label>
    </ligand>
</feature>
<comment type="caution">
    <text evidence="5">The sequence shown here is derived from an EMBL/GenBank/DDBJ whole genome shotgun (WGS) entry which is preliminary data.</text>
</comment>
<dbReference type="GO" id="GO:0016788">
    <property type="term" value="F:hydrolase activity, acting on ester bonds"/>
    <property type="evidence" value="ECO:0007669"/>
    <property type="project" value="InterPro"/>
</dbReference>
<dbReference type="PANTHER" id="PTHR46124">
    <property type="entry name" value="D-AMINOACYL-TRNA DEACYLASE"/>
    <property type="match status" value="1"/>
</dbReference>
<name>A0A1V5SK04_9BACT</name>
<dbReference type="GO" id="GO:0046872">
    <property type="term" value="F:metal ion binding"/>
    <property type="evidence" value="ECO:0007669"/>
    <property type="project" value="UniProtKB-KW"/>
</dbReference>
<dbReference type="SUPFAM" id="SSF51556">
    <property type="entry name" value="Metallo-dependent hydrolases"/>
    <property type="match status" value="1"/>
</dbReference>
<protein>
    <submittedName>
        <fullName evidence="5">Putative deoxyribonuclease YcfH</fullName>
        <ecNumber evidence="5">3.1.21.-</ecNumber>
    </submittedName>
</protein>
<proteinExistence type="inferred from homology"/>
<dbReference type="NCBIfam" id="TIGR00010">
    <property type="entry name" value="YchF/TatD family DNA exonuclease"/>
    <property type="match status" value="1"/>
</dbReference>
<dbReference type="InterPro" id="IPR032466">
    <property type="entry name" value="Metal_Hydrolase"/>
</dbReference>
<gene>
    <name evidence="5" type="primary">ycfH</name>
    <name evidence="5" type="ORF">BWY41_01848</name>
</gene>
<feature type="binding site" evidence="4">
    <location>
        <position position="153"/>
    </location>
    <ligand>
        <name>a divalent metal cation</name>
        <dbReference type="ChEBI" id="CHEBI:60240"/>
        <label>2</label>
    </ligand>
</feature>
<feature type="binding site" evidence="4">
    <location>
        <position position="8"/>
    </location>
    <ligand>
        <name>a divalent metal cation</name>
        <dbReference type="ChEBI" id="CHEBI:60240"/>
        <label>1</label>
    </ligand>
</feature>
<dbReference type="Proteomes" id="UP000485569">
    <property type="component" value="Unassembled WGS sequence"/>
</dbReference>
<feature type="binding site" evidence="4">
    <location>
        <position position="93"/>
    </location>
    <ligand>
        <name>a divalent metal cation</name>
        <dbReference type="ChEBI" id="CHEBI:60240"/>
        <label>1</label>
    </ligand>
</feature>
<evidence type="ECO:0000256" key="1">
    <source>
        <dbReference type="ARBA" id="ARBA00009275"/>
    </source>
</evidence>
<evidence type="ECO:0000313" key="5">
    <source>
        <dbReference type="EMBL" id="OQA54889.1"/>
    </source>
</evidence>
<dbReference type="PANTHER" id="PTHR46124:SF2">
    <property type="entry name" value="D-AMINOACYL-TRNA DEACYLASE"/>
    <property type="match status" value="1"/>
</dbReference>
<dbReference type="FunFam" id="3.20.20.140:FF:000005">
    <property type="entry name" value="TatD family hydrolase"/>
    <property type="match status" value="1"/>
</dbReference>
<dbReference type="GO" id="GO:0005829">
    <property type="term" value="C:cytosol"/>
    <property type="evidence" value="ECO:0007669"/>
    <property type="project" value="TreeGrafter"/>
</dbReference>
<dbReference type="Pfam" id="PF01026">
    <property type="entry name" value="TatD_DNase"/>
    <property type="match status" value="1"/>
</dbReference>
<dbReference type="EMBL" id="MWBQ01000191">
    <property type="protein sequence ID" value="OQA54889.1"/>
    <property type="molecule type" value="Genomic_DNA"/>
</dbReference>
<feature type="binding site" evidence="4">
    <location>
        <position position="129"/>
    </location>
    <ligand>
        <name>a divalent metal cation</name>
        <dbReference type="ChEBI" id="CHEBI:60240"/>
        <label>2</label>
    </ligand>
</feature>
<dbReference type="PIRSF" id="PIRSF005902">
    <property type="entry name" value="DNase_TatD"/>
    <property type="match status" value="1"/>
</dbReference>
<sequence>MSFWIDTHAHLDGQEFDPDRCEVIRRAEEVGVKRIINASSSLSSCRESLRIAFDYPSVFVAIGIHPQEIKESLPDFTELEKLLSHPKVVAIGETGLDYYWDSQYILNQKKALYNHIELAEQNRLPLVLHSRSSDEDLIEICQNSVKSIPLIWHCFSGDEETFLKALQMDFYFSLGGIMTFPNARRLREFITKIPNERLLLETDSPYLAPQKKRGRRNEPSYLIETAKFLSEWLGIPLDRLQNQIYQNIKDIFGEKLNQG</sequence>
<dbReference type="GO" id="GO:0004536">
    <property type="term" value="F:DNA nuclease activity"/>
    <property type="evidence" value="ECO:0007669"/>
    <property type="project" value="InterPro"/>
</dbReference>
<keyword evidence="3 5" id="KW-0378">Hydrolase</keyword>
<comment type="similarity">
    <text evidence="1">Belongs to the metallo-dependent hydrolases superfamily. TatD-type hydrolase family.</text>
</comment>
<dbReference type="InterPro" id="IPR001130">
    <property type="entry name" value="TatD-like"/>
</dbReference>
<evidence type="ECO:0000256" key="2">
    <source>
        <dbReference type="ARBA" id="ARBA00022723"/>
    </source>
</evidence>
<evidence type="ECO:0000256" key="4">
    <source>
        <dbReference type="PIRSR" id="PIRSR005902-1"/>
    </source>
</evidence>
<dbReference type="AlphaFoldDB" id="A0A1V5SK04"/>
<accession>A0A1V5SK04</accession>
<reference evidence="5" key="1">
    <citation type="submission" date="2017-02" db="EMBL/GenBank/DDBJ databases">
        <title>Delving into the versatile metabolic prowess of the omnipresent phylum Bacteroidetes.</title>
        <authorList>
            <person name="Nobu M.K."/>
            <person name="Mei R."/>
            <person name="Narihiro T."/>
            <person name="Kuroda K."/>
            <person name="Liu W.-T."/>
        </authorList>
    </citation>
    <scope>NUCLEOTIDE SEQUENCE</scope>
    <source>
        <strain evidence="5">ADurb.Bin276</strain>
    </source>
</reference>
<keyword evidence="2 4" id="KW-0479">Metal-binding</keyword>